<proteinExistence type="predicted"/>
<organism evidence="1 2">
    <name type="scientific">Burkholderia thailandensis</name>
    <dbReference type="NCBI Taxonomy" id="57975"/>
    <lineage>
        <taxon>Bacteria</taxon>
        <taxon>Pseudomonadati</taxon>
        <taxon>Pseudomonadota</taxon>
        <taxon>Betaproteobacteria</taxon>
        <taxon>Burkholderiales</taxon>
        <taxon>Burkholderiaceae</taxon>
        <taxon>Burkholderia</taxon>
        <taxon>pseudomallei group</taxon>
    </lineage>
</organism>
<gene>
    <name evidence="1" type="ORF">C7S16_4277</name>
</gene>
<dbReference type="Proteomes" id="UP001272137">
    <property type="component" value="Unassembled WGS sequence"/>
</dbReference>
<sequence length="58" mass="6421">MVEQTRLEYVGSDACSSDAKSEIGRLRISVDRLLLSGLELESRDSSDREVLLGHLPSM</sequence>
<protein>
    <submittedName>
        <fullName evidence="1">Uncharacterized protein</fullName>
    </submittedName>
</protein>
<reference evidence="1" key="1">
    <citation type="submission" date="2018-08" db="EMBL/GenBank/DDBJ databases">
        <title>Identification of Burkholderia cepacia strains that express a Burkholderia pseudomallei-like capsular polysaccharide.</title>
        <authorList>
            <person name="Burtnick M.N."/>
            <person name="Vongsouvath M."/>
            <person name="Newton P."/>
            <person name="Wuthiekanun V."/>
            <person name="Limmathurotsakul D."/>
            <person name="Brett P.J."/>
            <person name="Chantratita N."/>
            <person name="Dance D.A."/>
        </authorList>
    </citation>
    <scope>NUCLEOTIDE SEQUENCE</scope>
    <source>
        <strain evidence="1">SBXCC001</strain>
    </source>
</reference>
<comment type="caution">
    <text evidence="1">The sequence shown here is derived from an EMBL/GenBank/DDBJ whole genome shotgun (WGS) entry which is preliminary data.</text>
</comment>
<dbReference type="EMBL" id="QXCT01000001">
    <property type="protein sequence ID" value="MDW9252622.1"/>
    <property type="molecule type" value="Genomic_DNA"/>
</dbReference>
<accession>A0AAW9CQB0</accession>
<evidence type="ECO:0000313" key="2">
    <source>
        <dbReference type="Proteomes" id="UP001272137"/>
    </source>
</evidence>
<dbReference type="AlphaFoldDB" id="A0AAW9CQB0"/>
<evidence type="ECO:0000313" key="1">
    <source>
        <dbReference type="EMBL" id="MDW9252622.1"/>
    </source>
</evidence>
<name>A0AAW9CQB0_BURTH</name>